<dbReference type="EC" id="3.4.21.-" evidence="6"/>
<keyword evidence="5 6" id="KW-0720">Serine protease</keyword>
<evidence type="ECO:0000256" key="5">
    <source>
        <dbReference type="ARBA" id="ARBA00022825"/>
    </source>
</evidence>
<dbReference type="Gene3D" id="2.40.10.10">
    <property type="entry name" value="Trypsin-like serine proteases"/>
    <property type="match status" value="2"/>
</dbReference>
<dbReference type="GO" id="GO:0006508">
    <property type="term" value="P:proteolysis"/>
    <property type="evidence" value="ECO:0007669"/>
    <property type="project" value="UniProtKB-KW"/>
</dbReference>
<feature type="domain" description="Peptidase S1" evidence="7">
    <location>
        <begin position="61"/>
        <end position="240"/>
    </location>
</feature>
<dbReference type="SUPFAM" id="SSF50494">
    <property type="entry name" value="Trypsin-like serine proteases"/>
    <property type="match status" value="1"/>
</dbReference>
<organism evidence="8">
    <name type="scientific">Staphylococcus aureus</name>
    <dbReference type="NCBI Taxonomy" id="1280"/>
    <lineage>
        <taxon>Bacteria</taxon>
        <taxon>Bacillati</taxon>
        <taxon>Bacillota</taxon>
        <taxon>Bacilli</taxon>
        <taxon>Bacillales</taxon>
        <taxon>Staphylococcaceae</taxon>
        <taxon>Staphylococcus</taxon>
    </lineage>
</organism>
<evidence type="ECO:0000256" key="3">
    <source>
        <dbReference type="ARBA" id="ARBA00022729"/>
    </source>
</evidence>
<dbReference type="InterPro" id="IPR001254">
    <property type="entry name" value="Trypsin_dom"/>
</dbReference>
<dbReference type="InterPro" id="IPR043504">
    <property type="entry name" value="Peptidase_S1_PA_chymotrypsin"/>
</dbReference>
<sequence>MIIMKKTIKKLSLSILLLTGITIGGLNYNNVNAETTGTMSIVKDTTKDSIGKRVGVFEGPTTCTATMLNPNFGLTAAHCGNGFEEGNIGKVYPAQSALSTPYGSMTISLFNPYDNKDIAFIYGRNSDKDKSYRYYESTFAGTEIKLKGFTKSELSNLVGKKVFSYGYPYDYDGYKQYKFTGEITVSNEHAIHTTIPSYGGQSGSAVFLEDSKELLGVLIQTGTTNSTAILQPITTEVANWYNTKKNQLESSSND</sequence>
<accession>A0A1W5T8U1</accession>
<name>A0A1W5T8U1_STAAU</name>
<evidence type="ECO:0000256" key="4">
    <source>
        <dbReference type="ARBA" id="ARBA00022801"/>
    </source>
</evidence>
<geneLocation type="plasmid" evidence="8">
    <name>pETB608</name>
</geneLocation>
<dbReference type="AlphaFoldDB" id="A0A1W5T8U1"/>
<dbReference type="EMBL" id="KY436023">
    <property type="protein sequence ID" value="ARF19434.1"/>
    <property type="molecule type" value="Genomic_DNA"/>
</dbReference>
<evidence type="ECO:0000259" key="7">
    <source>
        <dbReference type="Pfam" id="PF00089"/>
    </source>
</evidence>
<proteinExistence type="inferred from homology"/>
<keyword evidence="3" id="KW-0732">Signal</keyword>
<dbReference type="Pfam" id="PF00089">
    <property type="entry name" value="Trypsin"/>
    <property type="match status" value="1"/>
</dbReference>
<dbReference type="PRINTS" id="PR00839">
    <property type="entry name" value="V8PROTEASE"/>
</dbReference>
<evidence type="ECO:0000256" key="6">
    <source>
        <dbReference type="RuleBase" id="RU004296"/>
    </source>
</evidence>
<evidence type="ECO:0000313" key="8">
    <source>
        <dbReference type="EMBL" id="ARF19434.1"/>
    </source>
</evidence>
<keyword evidence="8" id="KW-0614">Plasmid</keyword>
<reference evidence="8" key="1">
    <citation type="submission" date="2017-01" db="EMBL/GenBank/DDBJ databases">
        <authorList>
            <person name="Botka T."/>
            <person name="Ruzickova V."/>
            <person name="Rychlik I."/>
        </authorList>
    </citation>
    <scope>NUCLEOTIDE SEQUENCE</scope>
    <source>
        <strain evidence="8">NRL 11/608</strain>
        <plasmid evidence="8">pETB608</plasmid>
    </source>
</reference>
<protein>
    <recommendedName>
        <fullName evidence="6">Serine protease</fullName>
        <ecNumber evidence="6">3.4.21.-</ecNumber>
    </recommendedName>
</protein>
<keyword evidence="2 6" id="KW-0645">Protease</keyword>
<keyword evidence="4 6" id="KW-0378">Hydrolase</keyword>
<evidence type="ECO:0000256" key="2">
    <source>
        <dbReference type="ARBA" id="ARBA00022670"/>
    </source>
</evidence>
<dbReference type="InterPro" id="IPR008256">
    <property type="entry name" value="Peptidase_S1B"/>
</dbReference>
<dbReference type="RefSeq" id="WP_254108416.1">
    <property type="nucleotide sequence ID" value="NZ_KY436023.1"/>
</dbReference>
<dbReference type="GO" id="GO:0004252">
    <property type="term" value="F:serine-type endopeptidase activity"/>
    <property type="evidence" value="ECO:0007669"/>
    <property type="project" value="InterPro"/>
</dbReference>
<dbReference type="InterPro" id="IPR009003">
    <property type="entry name" value="Peptidase_S1_PA"/>
</dbReference>
<evidence type="ECO:0000256" key="1">
    <source>
        <dbReference type="ARBA" id="ARBA00008764"/>
    </source>
</evidence>
<comment type="similarity">
    <text evidence="1 6">Belongs to the peptidase S1B family.</text>
</comment>